<keyword evidence="1" id="KW-1133">Transmembrane helix</keyword>
<name>A0AAJ0MIE2_9PEZI</name>
<keyword evidence="1" id="KW-0472">Membrane</keyword>
<sequence>MIPTNNFGRTGRKFVVWGIAVAVPILVGRVSGAEFTTAFEGVTAGSALAVSWEGISPQDYPLSITAQLIEKKEDGHKADAYRANITEGATGNMFTWTGVPFPLKYVPSGMYQLELRPSTWTGGEPPLLALSPFFTVGEKAIAVQPSSSPVPTLVDYQSNTASNINKPLAIGLGVAIGVPSIIALAVVSWCFRRRQRRASLEKRRRKRSEFIID</sequence>
<gene>
    <name evidence="2" type="ORF">B0T25DRAFT_119996</name>
</gene>
<reference evidence="2" key="1">
    <citation type="journal article" date="2023" name="Mol. Phylogenet. Evol.">
        <title>Genome-scale phylogeny and comparative genomics of the fungal order Sordariales.</title>
        <authorList>
            <person name="Hensen N."/>
            <person name="Bonometti L."/>
            <person name="Westerberg I."/>
            <person name="Brannstrom I.O."/>
            <person name="Guillou S."/>
            <person name="Cros-Aarteil S."/>
            <person name="Calhoun S."/>
            <person name="Haridas S."/>
            <person name="Kuo A."/>
            <person name="Mondo S."/>
            <person name="Pangilinan J."/>
            <person name="Riley R."/>
            <person name="LaButti K."/>
            <person name="Andreopoulos B."/>
            <person name="Lipzen A."/>
            <person name="Chen C."/>
            <person name="Yan M."/>
            <person name="Daum C."/>
            <person name="Ng V."/>
            <person name="Clum A."/>
            <person name="Steindorff A."/>
            <person name="Ohm R.A."/>
            <person name="Martin F."/>
            <person name="Silar P."/>
            <person name="Natvig D.O."/>
            <person name="Lalanne C."/>
            <person name="Gautier V."/>
            <person name="Ament-Velasquez S.L."/>
            <person name="Kruys A."/>
            <person name="Hutchinson M.I."/>
            <person name="Powell A.J."/>
            <person name="Barry K."/>
            <person name="Miller A.N."/>
            <person name="Grigoriev I.V."/>
            <person name="Debuchy R."/>
            <person name="Gladieux P."/>
            <person name="Hiltunen Thoren M."/>
            <person name="Johannesson H."/>
        </authorList>
    </citation>
    <scope>NUCLEOTIDE SEQUENCE</scope>
    <source>
        <strain evidence="2">CBS 955.72</strain>
    </source>
</reference>
<evidence type="ECO:0000256" key="1">
    <source>
        <dbReference type="SAM" id="Phobius"/>
    </source>
</evidence>
<dbReference type="EMBL" id="JAUIQD010000002">
    <property type="protein sequence ID" value="KAK3360096.1"/>
    <property type="molecule type" value="Genomic_DNA"/>
</dbReference>
<keyword evidence="1" id="KW-0812">Transmembrane</keyword>
<organism evidence="2 3">
    <name type="scientific">Lasiosphaeria hispida</name>
    <dbReference type="NCBI Taxonomy" id="260671"/>
    <lineage>
        <taxon>Eukaryota</taxon>
        <taxon>Fungi</taxon>
        <taxon>Dikarya</taxon>
        <taxon>Ascomycota</taxon>
        <taxon>Pezizomycotina</taxon>
        <taxon>Sordariomycetes</taxon>
        <taxon>Sordariomycetidae</taxon>
        <taxon>Sordariales</taxon>
        <taxon>Lasiosphaeriaceae</taxon>
        <taxon>Lasiosphaeria</taxon>
    </lineage>
</organism>
<proteinExistence type="predicted"/>
<comment type="caution">
    <text evidence="2">The sequence shown here is derived from an EMBL/GenBank/DDBJ whole genome shotgun (WGS) entry which is preliminary data.</text>
</comment>
<reference evidence="2" key="2">
    <citation type="submission" date="2023-06" db="EMBL/GenBank/DDBJ databases">
        <authorList>
            <consortium name="Lawrence Berkeley National Laboratory"/>
            <person name="Haridas S."/>
            <person name="Hensen N."/>
            <person name="Bonometti L."/>
            <person name="Westerberg I."/>
            <person name="Brannstrom I.O."/>
            <person name="Guillou S."/>
            <person name="Cros-Aarteil S."/>
            <person name="Calhoun S."/>
            <person name="Kuo A."/>
            <person name="Mondo S."/>
            <person name="Pangilinan J."/>
            <person name="Riley R."/>
            <person name="Labutti K."/>
            <person name="Andreopoulos B."/>
            <person name="Lipzen A."/>
            <person name="Chen C."/>
            <person name="Yanf M."/>
            <person name="Daum C."/>
            <person name="Ng V."/>
            <person name="Clum A."/>
            <person name="Steindorff A."/>
            <person name="Ohm R."/>
            <person name="Martin F."/>
            <person name="Silar P."/>
            <person name="Natvig D."/>
            <person name="Lalanne C."/>
            <person name="Gautier V."/>
            <person name="Ament-Velasquez S.L."/>
            <person name="Kruys A."/>
            <person name="Hutchinson M.I."/>
            <person name="Powell A.J."/>
            <person name="Barry K."/>
            <person name="Miller A.N."/>
            <person name="Grigoriev I.V."/>
            <person name="Debuchy R."/>
            <person name="Gladieux P."/>
            <person name="Thoren M.H."/>
            <person name="Johannesson H."/>
        </authorList>
    </citation>
    <scope>NUCLEOTIDE SEQUENCE</scope>
    <source>
        <strain evidence="2">CBS 955.72</strain>
    </source>
</reference>
<feature type="transmembrane region" description="Helical" evidence="1">
    <location>
        <begin position="168"/>
        <end position="191"/>
    </location>
</feature>
<dbReference type="AlphaFoldDB" id="A0AAJ0MIE2"/>
<evidence type="ECO:0000313" key="2">
    <source>
        <dbReference type="EMBL" id="KAK3360096.1"/>
    </source>
</evidence>
<keyword evidence="3" id="KW-1185">Reference proteome</keyword>
<accession>A0AAJ0MIE2</accession>
<evidence type="ECO:0000313" key="3">
    <source>
        <dbReference type="Proteomes" id="UP001275084"/>
    </source>
</evidence>
<dbReference type="Proteomes" id="UP001275084">
    <property type="component" value="Unassembled WGS sequence"/>
</dbReference>
<protein>
    <submittedName>
        <fullName evidence="2">Uncharacterized protein</fullName>
    </submittedName>
</protein>